<protein>
    <submittedName>
        <fullName evidence="2">Uncharacterized protein</fullName>
    </submittedName>
</protein>
<feature type="transmembrane region" description="Helical" evidence="1">
    <location>
        <begin position="55"/>
        <end position="73"/>
    </location>
</feature>
<dbReference type="EMBL" id="JAEMHM010000004">
    <property type="protein sequence ID" value="MBJ6724150.1"/>
    <property type="molecule type" value="Genomic_DNA"/>
</dbReference>
<keyword evidence="1" id="KW-0472">Membrane</keyword>
<accession>A0A8J7LUU6</accession>
<proteinExistence type="predicted"/>
<evidence type="ECO:0000313" key="3">
    <source>
        <dbReference type="Proteomes" id="UP000636888"/>
    </source>
</evidence>
<keyword evidence="1" id="KW-0812">Transmembrane</keyword>
<keyword evidence="3" id="KW-1185">Reference proteome</keyword>
<dbReference type="RefSeq" id="WP_199382995.1">
    <property type="nucleotide sequence ID" value="NZ_JAEMHM010000004.1"/>
</dbReference>
<comment type="caution">
    <text evidence="2">The sequence shown here is derived from an EMBL/GenBank/DDBJ whole genome shotgun (WGS) entry which is preliminary data.</text>
</comment>
<sequence length="98" mass="9981">MSKLVEVIVSLIWILGVCAIAVFALPLLVAALPFLAATEKREGDLVRRGTSPVPYLAPAGVCAGIVLGFGVLYTASPGFAALVTGAGIAIGALPAEWF</sequence>
<organism evidence="2 3">
    <name type="scientific">Geomesophilobacter sediminis</name>
    <dbReference type="NCBI Taxonomy" id="2798584"/>
    <lineage>
        <taxon>Bacteria</taxon>
        <taxon>Pseudomonadati</taxon>
        <taxon>Thermodesulfobacteriota</taxon>
        <taxon>Desulfuromonadia</taxon>
        <taxon>Geobacterales</taxon>
        <taxon>Geobacteraceae</taxon>
        <taxon>Geomesophilobacter</taxon>
    </lineage>
</organism>
<dbReference type="AlphaFoldDB" id="A0A8J7LUU6"/>
<reference evidence="2" key="1">
    <citation type="submission" date="2020-12" db="EMBL/GenBank/DDBJ databases">
        <title>Geomonas sp. Red875, isolated from river sediment.</title>
        <authorList>
            <person name="Xu Z."/>
            <person name="Zhang Z."/>
            <person name="Masuda Y."/>
            <person name="Itoh H."/>
            <person name="Senoo K."/>
        </authorList>
    </citation>
    <scope>NUCLEOTIDE SEQUENCE</scope>
    <source>
        <strain evidence="2">Red875</strain>
    </source>
</reference>
<gene>
    <name evidence="2" type="ORF">JFN93_05465</name>
</gene>
<dbReference type="Proteomes" id="UP000636888">
    <property type="component" value="Unassembled WGS sequence"/>
</dbReference>
<feature type="transmembrane region" description="Helical" evidence="1">
    <location>
        <begin position="12"/>
        <end position="35"/>
    </location>
</feature>
<name>A0A8J7LUU6_9BACT</name>
<keyword evidence="1" id="KW-1133">Transmembrane helix</keyword>
<evidence type="ECO:0000256" key="1">
    <source>
        <dbReference type="SAM" id="Phobius"/>
    </source>
</evidence>
<evidence type="ECO:0000313" key="2">
    <source>
        <dbReference type="EMBL" id="MBJ6724150.1"/>
    </source>
</evidence>